<reference evidence="2 3" key="1">
    <citation type="submission" date="2019-03" db="EMBL/GenBank/DDBJ databases">
        <title>Sequencing 25 genomes of Wallemia mellicola.</title>
        <authorList>
            <person name="Gostincar C."/>
        </authorList>
    </citation>
    <scope>NUCLEOTIDE SEQUENCE [LARGE SCALE GENOMIC DNA]</scope>
    <source>
        <strain evidence="2 3">EXF-8738</strain>
    </source>
</reference>
<proteinExistence type="predicted"/>
<organism evidence="2 3">
    <name type="scientific">Wallemia mellicola</name>
    <dbReference type="NCBI Taxonomy" id="1708541"/>
    <lineage>
        <taxon>Eukaryota</taxon>
        <taxon>Fungi</taxon>
        <taxon>Dikarya</taxon>
        <taxon>Basidiomycota</taxon>
        <taxon>Wallemiomycotina</taxon>
        <taxon>Wallemiomycetes</taxon>
        <taxon>Wallemiales</taxon>
        <taxon>Wallemiaceae</taxon>
        <taxon>Wallemia</taxon>
    </lineage>
</organism>
<accession>A0A4T0QS86</accession>
<feature type="domain" description="C2H2-type" evidence="1">
    <location>
        <begin position="422"/>
        <end position="443"/>
    </location>
</feature>
<protein>
    <recommendedName>
        <fullName evidence="1">C2H2-type domain-containing protein</fullName>
    </recommendedName>
</protein>
<dbReference type="InterPro" id="IPR013087">
    <property type="entry name" value="Znf_C2H2_type"/>
</dbReference>
<dbReference type="EMBL" id="SPRO01000049">
    <property type="protein sequence ID" value="TIC27876.1"/>
    <property type="molecule type" value="Genomic_DNA"/>
</dbReference>
<evidence type="ECO:0000259" key="1">
    <source>
        <dbReference type="PROSITE" id="PS00028"/>
    </source>
</evidence>
<comment type="caution">
    <text evidence="2">The sequence shown here is derived from an EMBL/GenBank/DDBJ whole genome shotgun (WGS) entry which is preliminary data.</text>
</comment>
<dbReference type="PROSITE" id="PS00028">
    <property type="entry name" value="ZINC_FINGER_C2H2_1"/>
    <property type="match status" value="1"/>
</dbReference>
<gene>
    <name evidence="2" type="ORF">E3Q10_03493</name>
</gene>
<dbReference type="Proteomes" id="UP000305647">
    <property type="component" value="Unassembled WGS sequence"/>
</dbReference>
<dbReference type="AlphaFoldDB" id="A0A4T0QS86"/>
<evidence type="ECO:0000313" key="3">
    <source>
        <dbReference type="Proteomes" id="UP000305647"/>
    </source>
</evidence>
<name>A0A4T0QS86_9BASI</name>
<evidence type="ECO:0000313" key="2">
    <source>
        <dbReference type="EMBL" id="TIC27876.1"/>
    </source>
</evidence>
<sequence length="519" mass="59928">MGLSNNNILYAAQNASRFEFDPETLKDKRTAAVIDIYSQCSFLVRKFYMGYTSSALIMLRLLDIAQNFDQTFAVMDYKPNVFEKHGPNDSLNKLNMNIRDGDFTQAVESYRSDQVGLTYGLPSRNIINKAKVSQISHLMAINKLVNTKNNVKLELAVAEADCHLHKKHMDLLASYDTVITFSEDGDHLLPYKPGQGKILANALAALNGLEKTRYYSQNKFYDFMSSEYHLTRDQTLLYWTLTTDNSCRRPNDLYINEDKRFNAVAYDAVKKFNLNIDKVIDHIITTVHSSCNSDYTHIKRKHLQKSLAKTFYQLCLEDADIEYLNSTCSKELDIAVNEYYNKLLNRKLNLQKQKDIHLLHILLGNLKKDAPFPKDFPKLWQVECDEIAKTVVLPDELISDAESLYPTLMIEAESERELPATCDKCGKVCKNVNGVRRHKQFVHNEANRKRKRLDRTCNCIICDEPIGMIGYQNHINGHIRESIEEDIAWRNNSAVGELVRKYRRRFQKLQAIVLGWVKR</sequence>